<dbReference type="EMBL" id="JASNWA010000011">
    <property type="protein sequence ID" value="KAK3167217.1"/>
    <property type="molecule type" value="Genomic_DNA"/>
</dbReference>
<feature type="compositionally biased region" description="Polar residues" evidence="1">
    <location>
        <begin position="39"/>
        <end position="63"/>
    </location>
</feature>
<organism evidence="2 3">
    <name type="scientific">Lepraria neglecta</name>
    <dbReference type="NCBI Taxonomy" id="209136"/>
    <lineage>
        <taxon>Eukaryota</taxon>
        <taxon>Fungi</taxon>
        <taxon>Dikarya</taxon>
        <taxon>Ascomycota</taxon>
        <taxon>Pezizomycotina</taxon>
        <taxon>Lecanoromycetes</taxon>
        <taxon>OSLEUM clade</taxon>
        <taxon>Lecanoromycetidae</taxon>
        <taxon>Lecanorales</taxon>
        <taxon>Lecanorineae</taxon>
        <taxon>Stereocaulaceae</taxon>
        <taxon>Lepraria</taxon>
    </lineage>
</organism>
<reference evidence="2" key="1">
    <citation type="submission" date="2022-11" db="EMBL/GenBank/DDBJ databases">
        <title>Chromosomal genome sequence assembly and mating type (MAT) locus characterization of the leprose asexual lichenized fungus Lepraria neglecta (Nyl.) Erichsen.</title>
        <authorList>
            <person name="Allen J.L."/>
            <person name="Pfeffer B."/>
        </authorList>
    </citation>
    <scope>NUCLEOTIDE SEQUENCE</scope>
    <source>
        <strain evidence="2">Allen 5258</strain>
    </source>
</reference>
<evidence type="ECO:0000256" key="1">
    <source>
        <dbReference type="SAM" id="MobiDB-lite"/>
    </source>
</evidence>
<feature type="region of interest" description="Disordered" evidence="1">
    <location>
        <begin position="39"/>
        <end position="80"/>
    </location>
</feature>
<sequence>MADKAGINRSLSTIRTELEYLRDSGVVSPPQFQSIMAQLPVNTPNPSSPTAQSLTISQQQGGVPSQYIDPRYAQGGNYADPTPVAAIAQAAQDPNHPANPNHPKHGQWASKLGAKLGNAAIFGAGATMGSDLVNSII</sequence>
<name>A0AAE0DDQ1_9LECA</name>
<proteinExistence type="predicted"/>
<dbReference type="AlphaFoldDB" id="A0AAE0DDQ1"/>
<comment type="caution">
    <text evidence="2">The sequence shown here is derived from an EMBL/GenBank/DDBJ whole genome shotgun (WGS) entry which is preliminary data.</text>
</comment>
<gene>
    <name evidence="2" type="ORF">OEA41_010343</name>
</gene>
<keyword evidence="3" id="KW-1185">Reference proteome</keyword>
<evidence type="ECO:0000313" key="2">
    <source>
        <dbReference type="EMBL" id="KAK3167217.1"/>
    </source>
</evidence>
<protein>
    <submittedName>
        <fullName evidence="2">Uncharacterized protein</fullName>
    </submittedName>
</protein>
<dbReference type="Proteomes" id="UP001276659">
    <property type="component" value="Unassembled WGS sequence"/>
</dbReference>
<evidence type="ECO:0000313" key="3">
    <source>
        <dbReference type="Proteomes" id="UP001276659"/>
    </source>
</evidence>
<accession>A0AAE0DDQ1</accession>